<accession>A0A1U9Z2H1</accession>
<proteinExistence type="predicted"/>
<organism evidence="1 2">
    <name type="scientific">Martelella mediterranea DSM 17316</name>
    <dbReference type="NCBI Taxonomy" id="1122214"/>
    <lineage>
        <taxon>Bacteria</taxon>
        <taxon>Pseudomonadati</taxon>
        <taxon>Pseudomonadota</taxon>
        <taxon>Alphaproteobacteria</taxon>
        <taxon>Hyphomicrobiales</taxon>
        <taxon>Aurantimonadaceae</taxon>
        <taxon>Martelella</taxon>
    </lineage>
</organism>
<reference evidence="1 2" key="1">
    <citation type="submission" date="2017-03" db="EMBL/GenBank/DDBJ databases">
        <title>Foreign affairs: Plasmid Transfer between Roseobacters and Rhizobia.</title>
        <authorList>
            <person name="Bartling P."/>
            <person name="Bunk B."/>
            <person name="Overmann J."/>
            <person name="Brinkmann H."/>
            <person name="Petersen J."/>
        </authorList>
    </citation>
    <scope>NUCLEOTIDE SEQUENCE [LARGE SCALE GENOMIC DNA]</scope>
    <source>
        <strain evidence="1 2">MACL11</strain>
    </source>
</reference>
<dbReference type="EMBL" id="CP020330">
    <property type="protein sequence ID" value="AQZ51895.1"/>
    <property type="molecule type" value="Genomic_DNA"/>
</dbReference>
<sequence length="106" mass="11021">MTGRVNSARAITTAGTITDSRGHSLVARTDANTVRLYKSGAQVAVDFTNASSALATSVVYYLRSTLTYSARRIAIGHGGAGLTAQQVSDLHILFSAYIAATDALTA</sequence>
<gene>
    <name evidence="1" type="ORF">Mame_02569</name>
</gene>
<dbReference type="STRING" id="1122214.Mame_02569"/>
<protein>
    <submittedName>
        <fullName evidence="1">Uncharacterized protein</fullName>
    </submittedName>
</protein>
<name>A0A1U9Z2H1_9HYPH</name>
<dbReference type="AlphaFoldDB" id="A0A1U9Z2H1"/>
<evidence type="ECO:0000313" key="1">
    <source>
        <dbReference type="EMBL" id="AQZ51895.1"/>
    </source>
</evidence>
<evidence type="ECO:0000313" key="2">
    <source>
        <dbReference type="Proteomes" id="UP000191135"/>
    </source>
</evidence>
<dbReference type="KEGG" id="mmed:Mame_02569"/>
<dbReference type="Proteomes" id="UP000191135">
    <property type="component" value="Chromosome"/>
</dbReference>
<keyword evidence="2" id="KW-1185">Reference proteome</keyword>